<dbReference type="Pfam" id="PF00126">
    <property type="entry name" value="HTH_1"/>
    <property type="match status" value="1"/>
</dbReference>
<protein>
    <submittedName>
        <fullName evidence="6">LysR family transcriptional regulator</fullName>
    </submittedName>
</protein>
<dbReference type="PRINTS" id="PR00039">
    <property type="entry name" value="HTHLYSR"/>
</dbReference>
<dbReference type="Pfam" id="PF03466">
    <property type="entry name" value="LysR_substrate"/>
    <property type="match status" value="1"/>
</dbReference>
<reference evidence="6 7" key="1">
    <citation type="submission" date="2018-07" db="EMBL/GenBank/DDBJ databases">
        <title>Corallincola holothuriorum sp. nov., a new facultative anaerobe isolated from sea cucumber Apostichopus japonicus.</title>
        <authorList>
            <person name="Xia H."/>
        </authorList>
    </citation>
    <scope>NUCLEOTIDE SEQUENCE [LARGE SCALE GENOMIC DNA]</scope>
    <source>
        <strain evidence="6 7">C4</strain>
    </source>
</reference>
<dbReference type="PANTHER" id="PTHR30579">
    <property type="entry name" value="TRANSCRIPTIONAL REGULATOR"/>
    <property type="match status" value="1"/>
</dbReference>
<dbReference type="SUPFAM" id="SSF53850">
    <property type="entry name" value="Periplasmic binding protein-like II"/>
    <property type="match status" value="1"/>
</dbReference>
<comment type="similarity">
    <text evidence="1">Belongs to the LysR transcriptional regulatory family.</text>
</comment>
<organism evidence="6 7">
    <name type="scientific">Corallincola holothuriorum</name>
    <dbReference type="NCBI Taxonomy" id="2282215"/>
    <lineage>
        <taxon>Bacteria</taxon>
        <taxon>Pseudomonadati</taxon>
        <taxon>Pseudomonadota</taxon>
        <taxon>Gammaproteobacteria</taxon>
        <taxon>Alteromonadales</taxon>
        <taxon>Psychromonadaceae</taxon>
        <taxon>Corallincola</taxon>
    </lineage>
</organism>
<keyword evidence="4" id="KW-0804">Transcription</keyword>
<proteinExistence type="inferred from homology"/>
<evidence type="ECO:0000313" key="6">
    <source>
        <dbReference type="EMBL" id="RCU45374.1"/>
    </source>
</evidence>
<dbReference type="Proteomes" id="UP000252558">
    <property type="component" value="Unassembled WGS sequence"/>
</dbReference>
<dbReference type="AlphaFoldDB" id="A0A368N760"/>
<dbReference type="InterPro" id="IPR036390">
    <property type="entry name" value="WH_DNA-bd_sf"/>
</dbReference>
<dbReference type="InterPro" id="IPR050176">
    <property type="entry name" value="LTTR"/>
</dbReference>
<dbReference type="FunFam" id="1.10.10.10:FF:000001">
    <property type="entry name" value="LysR family transcriptional regulator"/>
    <property type="match status" value="1"/>
</dbReference>
<evidence type="ECO:0000256" key="1">
    <source>
        <dbReference type="ARBA" id="ARBA00009437"/>
    </source>
</evidence>
<dbReference type="OrthoDB" id="9786526at2"/>
<dbReference type="GO" id="GO:0003700">
    <property type="term" value="F:DNA-binding transcription factor activity"/>
    <property type="evidence" value="ECO:0007669"/>
    <property type="project" value="InterPro"/>
</dbReference>
<dbReference type="RefSeq" id="WP_114339230.1">
    <property type="nucleotide sequence ID" value="NZ_QPID01000010.1"/>
</dbReference>
<dbReference type="PANTHER" id="PTHR30579:SF8">
    <property type="entry name" value="HTH-TYPE TRANSCRIPTIONAL REGULATOR HDFR"/>
    <property type="match status" value="1"/>
</dbReference>
<dbReference type="InterPro" id="IPR005119">
    <property type="entry name" value="LysR_subst-bd"/>
</dbReference>
<dbReference type="InterPro" id="IPR000847">
    <property type="entry name" value="LysR_HTH_N"/>
</dbReference>
<evidence type="ECO:0000256" key="2">
    <source>
        <dbReference type="ARBA" id="ARBA00023015"/>
    </source>
</evidence>
<comment type="caution">
    <text evidence="6">The sequence shown here is derived from an EMBL/GenBank/DDBJ whole genome shotgun (WGS) entry which is preliminary data.</text>
</comment>
<evidence type="ECO:0000313" key="7">
    <source>
        <dbReference type="Proteomes" id="UP000252558"/>
    </source>
</evidence>
<dbReference type="EMBL" id="QPID01000010">
    <property type="protein sequence ID" value="RCU45374.1"/>
    <property type="molecule type" value="Genomic_DNA"/>
</dbReference>
<dbReference type="Gene3D" id="1.10.10.10">
    <property type="entry name" value="Winged helix-like DNA-binding domain superfamily/Winged helix DNA-binding domain"/>
    <property type="match status" value="1"/>
</dbReference>
<evidence type="ECO:0000256" key="3">
    <source>
        <dbReference type="ARBA" id="ARBA00023125"/>
    </source>
</evidence>
<accession>A0A368N760</accession>
<keyword evidence="7" id="KW-1185">Reference proteome</keyword>
<keyword evidence="3" id="KW-0238">DNA-binding</keyword>
<dbReference type="PROSITE" id="PS50931">
    <property type="entry name" value="HTH_LYSR"/>
    <property type="match status" value="1"/>
</dbReference>
<dbReference type="SUPFAM" id="SSF46785">
    <property type="entry name" value="Winged helix' DNA-binding domain"/>
    <property type="match status" value="1"/>
</dbReference>
<evidence type="ECO:0000259" key="5">
    <source>
        <dbReference type="PROSITE" id="PS50931"/>
    </source>
</evidence>
<evidence type="ECO:0000256" key="4">
    <source>
        <dbReference type="ARBA" id="ARBA00023163"/>
    </source>
</evidence>
<gene>
    <name evidence="6" type="ORF">DU002_15040</name>
</gene>
<keyword evidence="2" id="KW-0805">Transcription regulation</keyword>
<sequence length="282" mass="31130">MDTELLKTFLEVQRTRHFGQAAENLFLTPSAVSFRIRQLETLMGATLFTRHRNNIQLTGAGERLVGHADAMLLAWKRAQQEVALDSRQMSQLAIAAPANIWDASLQTSLANIGISMPGVGLRAEICAPAQGMKLLQARTIDLLMMFDPPANEETVQHSLFDLDLIMVSSIEGQGLDEALSSRYLRVDWGTAFSIRHAQELPRAGAAILHTPSARIALEFMLQSGGAVYLPKLMVESYLQQKELFAVVDAPVITRRVHGVYHCQNQQLEALQQVVALLDQTSG</sequence>
<dbReference type="InterPro" id="IPR036388">
    <property type="entry name" value="WH-like_DNA-bd_sf"/>
</dbReference>
<feature type="domain" description="HTH lysR-type" evidence="5">
    <location>
        <begin position="1"/>
        <end position="58"/>
    </location>
</feature>
<name>A0A368N760_9GAMM</name>
<dbReference type="GO" id="GO:0003677">
    <property type="term" value="F:DNA binding"/>
    <property type="evidence" value="ECO:0007669"/>
    <property type="project" value="UniProtKB-KW"/>
</dbReference>